<dbReference type="InterPro" id="IPR012349">
    <property type="entry name" value="Split_barrel_FMN-bd"/>
</dbReference>
<keyword evidence="5" id="KW-0285">Flavoprotein</keyword>
<dbReference type="Gene3D" id="2.30.110.10">
    <property type="entry name" value="Electron Transport, Fmn-binding Protein, Chain A"/>
    <property type="match status" value="1"/>
</dbReference>
<dbReference type="PANTHER" id="PTHR10851">
    <property type="entry name" value="PYRIDOXINE-5-PHOSPHATE OXIDASE"/>
    <property type="match status" value="1"/>
</dbReference>
<dbReference type="NCBIfam" id="TIGR00558">
    <property type="entry name" value="pdxH"/>
    <property type="match status" value="1"/>
</dbReference>
<feature type="domain" description="Pyridoxine 5'-phosphate oxidase dimerisation C-terminal" evidence="9">
    <location>
        <begin position="211"/>
        <end position="260"/>
    </location>
</feature>
<dbReference type="PROSITE" id="PS01064">
    <property type="entry name" value="PYRIDOX_OXIDASE"/>
    <property type="match status" value="1"/>
</dbReference>
<protein>
    <recommendedName>
        <fullName evidence="4">pyridoxal 5'-phosphate synthase</fullName>
        <ecNumber evidence="4">1.4.3.5</ecNumber>
    </recommendedName>
</protein>
<dbReference type="Proteomes" id="UP001216638">
    <property type="component" value="Chromosome 1"/>
</dbReference>
<dbReference type="InterPro" id="IPR011576">
    <property type="entry name" value="Pyridox_Oxase_N"/>
</dbReference>
<name>A0AAF0DTD1_9BASI</name>
<comment type="cofactor">
    <cofactor evidence="1">
        <name>FMN</name>
        <dbReference type="ChEBI" id="CHEBI:58210"/>
    </cofactor>
</comment>
<comment type="pathway">
    <text evidence="3">Cofactor metabolism; pyridoxal 5'-phosphate salvage; pyridoxal 5'-phosphate from pyridoxine 5'-phosphate: step 1/1.</text>
</comment>
<evidence type="ECO:0000256" key="3">
    <source>
        <dbReference type="ARBA" id="ARBA00005037"/>
    </source>
</evidence>
<dbReference type="AlphaFoldDB" id="A0AAF0DTD1"/>
<sequence length="260" mass="29323">MLLSTGGMEITSHQQYITDGMEESELETTPMAMFSKWFQQAVAAGVPEPEAMTLSTVAMPSAPAPASRSSTHDKQAWSMSVPRPSARIVLLKRADELGFQFFSNYESRKGEELDANPWCSLTFFWPKMYRSVRVCGRVVRLSEAESKAYYDTRPLGSRIGAWASPQSQVIESREALTQRVADYEKKFDVPPTAVVDTATPFNKDIPLPPYWGGYRVIPDEVEFWVGRASRLHDRFRYARDPHTDAKVSDASSWTVERLAP</sequence>
<evidence type="ECO:0000256" key="6">
    <source>
        <dbReference type="ARBA" id="ARBA00022643"/>
    </source>
</evidence>
<keyword evidence="6" id="KW-0288">FMN</keyword>
<evidence type="ECO:0000256" key="7">
    <source>
        <dbReference type="ARBA" id="ARBA00023002"/>
    </source>
</evidence>
<evidence type="ECO:0000259" key="8">
    <source>
        <dbReference type="Pfam" id="PF01243"/>
    </source>
</evidence>
<keyword evidence="7 10" id="KW-0560">Oxidoreductase</keyword>
<evidence type="ECO:0000256" key="4">
    <source>
        <dbReference type="ARBA" id="ARBA00012801"/>
    </source>
</evidence>
<dbReference type="GO" id="GO:0008615">
    <property type="term" value="P:pyridoxine biosynthetic process"/>
    <property type="evidence" value="ECO:0007669"/>
    <property type="project" value="InterPro"/>
</dbReference>
<dbReference type="InterPro" id="IPR000659">
    <property type="entry name" value="Pyridox_Oxase"/>
</dbReference>
<comment type="pathway">
    <text evidence="2">Cofactor metabolism; pyridoxal 5'-phosphate salvage; pyridoxal 5'-phosphate from pyridoxamine 5'-phosphate: step 1/1.</text>
</comment>
<feature type="domain" description="Pyridoxamine 5'-phosphate oxidase N-terminal" evidence="8">
    <location>
        <begin position="39"/>
        <end position="183"/>
    </location>
</feature>
<dbReference type="NCBIfam" id="NF004231">
    <property type="entry name" value="PRK05679.1"/>
    <property type="match status" value="1"/>
</dbReference>
<dbReference type="PIRSF" id="PIRSF000190">
    <property type="entry name" value="Pyd_amn-ph_oxd"/>
    <property type="match status" value="1"/>
</dbReference>
<proteinExistence type="inferred from homology"/>
<dbReference type="GO" id="GO:0004733">
    <property type="term" value="F:pyridoxamine phosphate oxidase activity"/>
    <property type="evidence" value="ECO:0007669"/>
    <property type="project" value="UniProtKB-EC"/>
</dbReference>
<gene>
    <name evidence="10" type="primary">PDX3</name>
    <name evidence="10" type="ORF">MBRA1_000276</name>
</gene>
<dbReference type="Pfam" id="PF10590">
    <property type="entry name" value="PNP_phzG_C"/>
    <property type="match status" value="1"/>
</dbReference>
<dbReference type="EC" id="1.4.3.5" evidence="4"/>
<dbReference type="PANTHER" id="PTHR10851:SF0">
    <property type="entry name" value="PYRIDOXINE-5'-PHOSPHATE OXIDASE"/>
    <property type="match status" value="1"/>
</dbReference>
<evidence type="ECO:0000313" key="10">
    <source>
        <dbReference type="EMBL" id="WFC93654.1"/>
    </source>
</evidence>
<dbReference type="HAMAP" id="MF_01629">
    <property type="entry name" value="PdxH"/>
    <property type="match status" value="1"/>
</dbReference>
<accession>A0AAF0DTD1</accession>
<evidence type="ECO:0000313" key="11">
    <source>
        <dbReference type="Proteomes" id="UP001216638"/>
    </source>
</evidence>
<dbReference type="Pfam" id="PF01243">
    <property type="entry name" value="PNPOx_N"/>
    <property type="match status" value="1"/>
</dbReference>
<dbReference type="InterPro" id="IPR019740">
    <property type="entry name" value="Pyridox_Oxase_CS"/>
</dbReference>
<evidence type="ECO:0000256" key="2">
    <source>
        <dbReference type="ARBA" id="ARBA00004738"/>
    </source>
</evidence>
<evidence type="ECO:0000256" key="5">
    <source>
        <dbReference type="ARBA" id="ARBA00022630"/>
    </source>
</evidence>
<dbReference type="GO" id="GO:0010181">
    <property type="term" value="F:FMN binding"/>
    <property type="evidence" value="ECO:0007669"/>
    <property type="project" value="InterPro"/>
</dbReference>
<keyword evidence="11" id="KW-1185">Reference proteome</keyword>
<dbReference type="InterPro" id="IPR019576">
    <property type="entry name" value="Pyridoxamine_oxidase_dimer_C"/>
</dbReference>
<evidence type="ECO:0000256" key="1">
    <source>
        <dbReference type="ARBA" id="ARBA00001917"/>
    </source>
</evidence>
<evidence type="ECO:0000259" key="9">
    <source>
        <dbReference type="Pfam" id="PF10590"/>
    </source>
</evidence>
<dbReference type="EMBL" id="CP119951">
    <property type="protein sequence ID" value="WFC93654.1"/>
    <property type="molecule type" value="Genomic_DNA"/>
</dbReference>
<dbReference type="SUPFAM" id="SSF50475">
    <property type="entry name" value="FMN-binding split barrel"/>
    <property type="match status" value="1"/>
</dbReference>
<organism evidence="10 11">
    <name type="scientific">Malassezia brasiliensis</name>
    <dbReference type="NCBI Taxonomy" id="1821822"/>
    <lineage>
        <taxon>Eukaryota</taxon>
        <taxon>Fungi</taxon>
        <taxon>Dikarya</taxon>
        <taxon>Basidiomycota</taxon>
        <taxon>Ustilaginomycotina</taxon>
        <taxon>Malasseziomycetes</taxon>
        <taxon>Malasseziales</taxon>
        <taxon>Malasseziaceae</taxon>
        <taxon>Malassezia</taxon>
    </lineage>
</organism>
<reference evidence="10" key="1">
    <citation type="submission" date="2023-03" db="EMBL/GenBank/DDBJ databases">
        <title>Mating type loci evolution in Malassezia.</title>
        <authorList>
            <person name="Coelho M.A."/>
        </authorList>
    </citation>
    <scope>NUCLEOTIDE SEQUENCE</scope>
    <source>
        <strain evidence="10">CBS 14135</strain>
    </source>
</reference>